<dbReference type="Proteomes" id="UP000499080">
    <property type="component" value="Unassembled WGS sequence"/>
</dbReference>
<protein>
    <recommendedName>
        <fullName evidence="3">Tc1-like transposase DDE domain-containing protein</fullName>
    </recommendedName>
</protein>
<keyword evidence="2" id="KW-1185">Reference proteome</keyword>
<proteinExistence type="predicted"/>
<evidence type="ECO:0000313" key="2">
    <source>
        <dbReference type="Proteomes" id="UP000499080"/>
    </source>
</evidence>
<sequence length="243" mass="27386">MNYFSVIRPPAGQITQPQSYAFLHGVDWKRSTLARRSLSVTRGWPTSNGTALTPWTPLGFRKFGQFYYPLRSSCVAPGTSLCGPLSWETDRVDVKVLILRSLITISFKKDINTVMICFHDALKTGALRFYTKKVTVWCGFAAAIIVGPFVFEEIGPSGPVTCTVDATRYESLLRNQFIPALQQRRCVDSTIFIQNGAPPHMAKPVKHLFDLHFGNDRIISNHFPTTWPPRSPDLKLCDFFLRG</sequence>
<name>A0A4Y2GRK0_ARAVE</name>
<dbReference type="PANTHER" id="PTHR47326">
    <property type="entry name" value="TRANSPOSABLE ELEMENT TC3 TRANSPOSASE-LIKE PROTEIN"/>
    <property type="match status" value="1"/>
</dbReference>
<accession>A0A4Y2GRK0</accession>
<evidence type="ECO:0000313" key="1">
    <source>
        <dbReference type="EMBL" id="GBM55541.1"/>
    </source>
</evidence>
<dbReference type="EMBL" id="BGPR01001505">
    <property type="protein sequence ID" value="GBM55541.1"/>
    <property type="molecule type" value="Genomic_DNA"/>
</dbReference>
<evidence type="ECO:0008006" key="3">
    <source>
        <dbReference type="Google" id="ProtNLM"/>
    </source>
</evidence>
<dbReference type="GO" id="GO:0003676">
    <property type="term" value="F:nucleic acid binding"/>
    <property type="evidence" value="ECO:0007669"/>
    <property type="project" value="InterPro"/>
</dbReference>
<dbReference type="OrthoDB" id="8031842at2759"/>
<gene>
    <name evidence="1" type="ORF">AVEN_16355_1</name>
</gene>
<dbReference type="PANTHER" id="PTHR47326:SF1">
    <property type="entry name" value="HTH PSQ-TYPE DOMAIN-CONTAINING PROTEIN"/>
    <property type="match status" value="1"/>
</dbReference>
<organism evidence="1 2">
    <name type="scientific">Araneus ventricosus</name>
    <name type="common">Orbweaver spider</name>
    <name type="synonym">Epeira ventricosa</name>
    <dbReference type="NCBI Taxonomy" id="182803"/>
    <lineage>
        <taxon>Eukaryota</taxon>
        <taxon>Metazoa</taxon>
        <taxon>Ecdysozoa</taxon>
        <taxon>Arthropoda</taxon>
        <taxon>Chelicerata</taxon>
        <taxon>Arachnida</taxon>
        <taxon>Araneae</taxon>
        <taxon>Araneomorphae</taxon>
        <taxon>Entelegynae</taxon>
        <taxon>Araneoidea</taxon>
        <taxon>Araneidae</taxon>
        <taxon>Araneus</taxon>
    </lineage>
</organism>
<dbReference type="AlphaFoldDB" id="A0A4Y2GRK0"/>
<comment type="caution">
    <text evidence="1">The sequence shown here is derived from an EMBL/GenBank/DDBJ whole genome shotgun (WGS) entry which is preliminary data.</text>
</comment>
<reference evidence="1 2" key="1">
    <citation type="journal article" date="2019" name="Sci. Rep.">
        <title>Orb-weaving spider Araneus ventricosus genome elucidates the spidroin gene catalogue.</title>
        <authorList>
            <person name="Kono N."/>
            <person name="Nakamura H."/>
            <person name="Ohtoshi R."/>
            <person name="Moran D.A.P."/>
            <person name="Shinohara A."/>
            <person name="Yoshida Y."/>
            <person name="Fujiwara M."/>
            <person name="Mori M."/>
            <person name="Tomita M."/>
            <person name="Arakawa K."/>
        </authorList>
    </citation>
    <scope>NUCLEOTIDE SEQUENCE [LARGE SCALE GENOMIC DNA]</scope>
</reference>
<dbReference type="InterPro" id="IPR036397">
    <property type="entry name" value="RNaseH_sf"/>
</dbReference>
<dbReference type="Gene3D" id="3.30.420.10">
    <property type="entry name" value="Ribonuclease H-like superfamily/Ribonuclease H"/>
    <property type="match status" value="1"/>
</dbReference>